<reference evidence="16 17" key="1">
    <citation type="submission" date="2025-04" db="UniProtKB">
        <authorList>
            <consortium name="RefSeq"/>
        </authorList>
    </citation>
    <scope>IDENTIFICATION</scope>
    <source>
        <tissue evidence="16 17">Whole organism</tissue>
    </source>
</reference>
<dbReference type="Pfam" id="PF00005">
    <property type="entry name" value="ABC_tran"/>
    <property type="match status" value="2"/>
</dbReference>
<dbReference type="CDD" id="cd03250">
    <property type="entry name" value="ABCC_MRP_domain1"/>
    <property type="match status" value="1"/>
</dbReference>
<organism evidence="15 19">
    <name type="scientific">Frankliniella occidentalis</name>
    <name type="common">Western flower thrips</name>
    <name type="synonym">Euthrips occidentalis</name>
    <dbReference type="NCBI Taxonomy" id="133901"/>
    <lineage>
        <taxon>Eukaryota</taxon>
        <taxon>Metazoa</taxon>
        <taxon>Ecdysozoa</taxon>
        <taxon>Arthropoda</taxon>
        <taxon>Hexapoda</taxon>
        <taxon>Insecta</taxon>
        <taxon>Pterygota</taxon>
        <taxon>Neoptera</taxon>
        <taxon>Paraneoptera</taxon>
        <taxon>Thysanoptera</taxon>
        <taxon>Terebrantia</taxon>
        <taxon>Thripoidea</taxon>
        <taxon>Thripidae</taxon>
        <taxon>Frankliniella</taxon>
    </lineage>
</organism>
<dbReference type="Gene3D" id="3.40.50.300">
    <property type="entry name" value="P-loop containing nucleotide triphosphate hydrolases"/>
    <property type="match status" value="2"/>
</dbReference>
<dbReference type="KEGG" id="foc:113203105"/>
<dbReference type="InterPro" id="IPR003593">
    <property type="entry name" value="AAA+_ATPase"/>
</dbReference>
<dbReference type="Proteomes" id="UP000504606">
    <property type="component" value="Unplaced"/>
</dbReference>
<keyword evidence="10" id="KW-0325">Glycoprotein</keyword>
<dbReference type="GO" id="GO:0016887">
    <property type="term" value="F:ATP hydrolysis activity"/>
    <property type="evidence" value="ECO:0007669"/>
    <property type="project" value="InterPro"/>
</dbReference>
<feature type="domain" description="ABC transporter" evidence="13">
    <location>
        <begin position="556"/>
        <end position="788"/>
    </location>
</feature>
<feature type="transmembrane region" description="Helical" evidence="12">
    <location>
        <begin position="998"/>
        <end position="1028"/>
    </location>
</feature>
<evidence type="ECO:0000313" key="17">
    <source>
        <dbReference type="RefSeq" id="XP_026273391.1"/>
    </source>
</evidence>
<feature type="transmembrane region" description="Helical" evidence="12">
    <location>
        <begin position="861"/>
        <end position="882"/>
    </location>
</feature>
<feature type="compositionally biased region" description="Basic and acidic residues" evidence="11">
    <location>
        <begin position="811"/>
        <end position="827"/>
    </location>
</feature>
<dbReference type="GO" id="GO:0012505">
    <property type="term" value="C:endomembrane system"/>
    <property type="evidence" value="ECO:0007669"/>
    <property type="project" value="UniProtKB-SubCell"/>
</dbReference>
<evidence type="ECO:0000256" key="6">
    <source>
        <dbReference type="ARBA" id="ARBA00022741"/>
    </source>
</evidence>
<evidence type="ECO:0000259" key="14">
    <source>
        <dbReference type="PROSITE" id="PS50929"/>
    </source>
</evidence>
<feature type="transmembrane region" description="Helical" evidence="12">
    <location>
        <begin position="1105"/>
        <end position="1125"/>
    </location>
</feature>
<dbReference type="SMART" id="SM00382">
    <property type="entry name" value="AAA"/>
    <property type="match status" value="2"/>
</dbReference>
<evidence type="ECO:0000259" key="13">
    <source>
        <dbReference type="PROSITE" id="PS50893"/>
    </source>
</evidence>
<dbReference type="CDD" id="cd18599">
    <property type="entry name" value="ABC_6TM_MRP5_8_9_D2"/>
    <property type="match status" value="1"/>
</dbReference>
<evidence type="ECO:0000313" key="16">
    <source>
        <dbReference type="RefSeq" id="XP_026273390.1"/>
    </source>
</evidence>
<dbReference type="RefSeq" id="XP_026273393.1">
    <property type="nucleotide sequence ID" value="XM_026417608.2"/>
</dbReference>
<dbReference type="InterPro" id="IPR011527">
    <property type="entry name" value="ABC1_TM_dom"/>
</dbReference>
<evidence type="ECO:0000256" key="9">
    <source>
        <dbReference type="ARBA" id="ARBA00023136"/>
    </source>
</evidence>
<feature type="transmembrane region" description="Helical" evidence="12">
    <location>
        <begin position="313"/>
        <end position="331"/>
    </location>
</feature>
<name>A0A6J1RYH6_FRAOC</name>
<dbReference type="SUPFAM" id="SSF90123">
    <property type="entry name" value="ABC transporter transmembrane region"/>
    <property type="match status" value="2"/>
</dbReference>
<evidence type="ECO:0000256" key="10">
    <source>
        <dbReference type="ARBA" id="ARBA00023180"/>
    </source>
</evidence>
<feature type="transmembrane region" description="Helical" evidence="12">
    <location>
        <begin position="285"/>
        <end position="307"/>
    </location>
</feature>
<accession>A0A6J1RYH6</accession>
<evidence type="ECO:0000256" key="7">
    <source>
        <dbReference type="ARBA" id="ARBA00022840"/>
    </source>
</evidence>
<protein>
    <submittedName>
        <fullName evidence="16 17">ATP-binding cassette sub-family C member 5 isoform X1</fullName>
    </submittedName>
</protein>
<comment type="similarity">
    <text evidence="2">Belongs to the ABC transporter superfamily. ABCC family. Conjugate transporter (TC 3.A.1.208) subfamily.</text>
</comment>
<dbReference type="FunFam" id="1.20.1560.10:FF:000012">
    <property type="entry name" value="ATP binding cassette subfamily C member 5"/>
    <property type="match status" value="1"/>
</dbReference>
<dbReference type="Gene3D" id="1.20.1560.10">
    <property type="entry name" value="ABC transporter type 1, transmembrane domain"/>
    <property type="match status" value="2"/>
</dbReference>
<evidence type="ECO:0000313" key="19">
    <source>
        <dbReference type="RefSeq" id="XP_026273393.1"/>
    </source>
</evidence>
<dbReference type="PANTHER" id="PTHR24223">
    <property type="entry name" value="ATP-BINDING CASSETTE SUB-FAMILY C"/>
    <property type="match status" value="1"/>
</dbReference>
<dbReference type="PROSITE" id="PS50893">
    <property type="entry name" value="ABC_TRANSPORTER_2"/>
    <property type="match status" value="2"/>
</dbReference>
<evidence type="ECO:0000256" key="4">
    <source>
        <dbReference type="ARBA" id="ARBA00022692"/>
    </source>
</evidence>
<keyword evidence="3" id="KW-0813">Transport</keyword>
<keyword evidence="15" id="KW-1185">Reference proteome</keyword>
<dbReference type="OrthoDB" id="6500128at2759"/>
<keyword evidence="7 16" id="KW-0067">ATP-binding</keyword>
<keyword evidence="9 12" id="KW-0472">Membrane</keyword>
<keyword evidence="5" id="KW-0677">Repeat</keyword>
<evidence type="ECO:0000313" key="18">
    <source>
        <dbReference type="RefSeq" id="XP_026273392.1"/>
    </source>
</evidence>
<dbReference type="FunFam" id="1.20.1560.10:FF:000015">
    <property type="entry name" value="multidrug resistance-associated protein 5 isoform X1"/>
    <property type="match status" value="1"/>
</dbReference>
<evidence type="ECO:0000256" key="12">
    <source>
        <dbReference type="SAM" id="Phobius"/>
    </source>
</evidence>
<dbReference type="PROSITE" id="PS00211">
    <property type="entry name" value="ABC_TRANSPORTER_1"/>
    <property type="match status" value="1"/>
</dbReference>
<feature type="transmembrane region" description="Helical" evidence="12">
    <location>
        <begin position="174"/>
        <end position="195"/>
    </location>
</feature>
<feature type="compositionally biased region" description="Polar residues" evidence="11">
    <location>
        <begin position="795"/>
        <end position="807"/>
    </location>
</feature>
<feature type="domain" description="ABC transmembrane type-1" evidence="14">
    <location>
        <begin position="179"/>
        <end position="431"/>
    </location>
</feature>
<dbReference type="InterPro" id="IPR036640">
    <property type="entry name" value="ABC1_TM_sf"/>
</dbReference>
<comment type="subcellular location">
    <subcellularLocation>
        <location evidence="1">Endomembrane system</location>
        <topology evidence="1">Multi-pass membrane protein</topology>
    </subcellularLocation>
</comment>
<dbReference type="InterPro" id="IPR017871">
    <property type="entry name" value="ABC_transporter-like_CS"/>
</dbReference>
<dbReference type="RefSeq" id="XP_026273391.1">
    <property type="nucleotide sequence ID" value="XM_026417606.2"/>
</dbReference>
<dbReference type="PROSITE" id="PS50929">
    <property type="entry name" value="ABC_TM1F"/>
    <property type="match status" value="2"/>
</dbReference>
<feature type="domain" description="ABC transmembrane type-1" evidence="14">
    <location>
        <begin position="861"/>
        <end position="1153"/>
    </location>
</feature>
<feature type="region of interest" description="Disordered" evidence="11">
    <location>
        <begin position="795"/>
        <end position="828"/>
    </location>
</feature>
<dbReference type="GeneID" id="113203105"/>
<evidence type="ECO:0000256" key="5">
    <source>
        <dbReference type="ARBA" id="ARBA00022737"/>
    </source>
</evidence>
<evidence type="ECO:0000256" key="8">
    <source>
        <dbReference type="ARBA" id="ARBA00022989"/>
    </source>
</evidence>
<keyword evidence="8 12" id="KW-1133">Transmembrane helix</keyword>
<dbReference type="SUPFAM" id="SSF52540">
    <property type="entry name" value="P-loop containing nucleoside triphosphate hydrolases"/>
    <property type="match status" value="2"/>
</dbReference>
<dbReference type="FunFam" id="3.40.50.300:FF:000610">
    <property type="entry name" value="Multidrug resistance-associated ABC transporter"/>
    <property type="match status" value="1"/>
</dbReference>
<dbReference type="GO" id="GO:0140359">
    <property type="term" value="F:ABC-type transporter activity"/>
    <property type="evidence" value="ECO:0007669"/>
    <property type="project" value="InterPro"/>
</dbReference>
<dbReference type="RefSeq" id="XP_026273392.1">
    <property type="nucleotide sequence ID" value="XM_026417607.2"/>
</dbReference>
<gene>
    <name evidence="16 17 18 19" type="primary">LOC113203105</name>
</gene>
<dbReference type="InterPro" id="IPR050173">
    <property type="entry name" value="ABC_transporter_C-like"/>
</dbReference>
<dbReference type="PANTHER" id="PTHR24223:SF447">
    <property type="entry name" value="MULTIDRUG RESISTANCE-ASSOCIATED PROTEIN 5"/>
    <property type="match status" value="1"/>
</dbReference>
<evidence type="ECO:0000256" key="2">
    <source>
        <dbReference type="ARBA" id="ARBA00009726"/>
    </source>
</evidence>
<dbReference type="CDD" id="cd18592">
    <property type="entry name" value="ABC_6TM_MRP5_8_9_D1"/>
    <property type="match status" value="1"/>
</dbReference>
<dbReference type="CDD" id="cd03244">
    <property type="entry name" value="ABCC_MRP_domain2"/>
    <property type="match status" value="1"/>
</dbReference>
<keyword evidence="4 12" id="KW-0812">Transmembrane</keyword>
<dbReference type="InterPro" id="IPR027417">
    <property type="entry name" value="P-loop_NTPase"/>
</dbReference>
<dbReference type="GO" id="GO:0016020">
    <property type="term" value="C:membrane"/>
    <property type="evidence" value="ECO:0007669"/>
    <property type="project" value="InterPro"/>
</dbReference>
<dbReference type="RefSeq" id="XP_026273390.1">
    <property type="nucleotide sequence ID" value="XM_026417605.2"/>
</dbReference>
<evidence type="ECO:0000313" key="15">
    <source>
        <dbReference type="Proteomes" id="UP000504606"/>
    </source>
</evidence>
<feature type="domain" description="ABC transporter" evidence="13">
    <location>
        <begin position="1192"/>
        <end position="1426"/>
    </location>
</feature>
<proteinExistence type="inferred from homology"/>
<evidence type="ECO:0000256" key="1">
    <source>
        <dbReference type="ARBA" id="ARBA00004127"/>
    </source>
</evidence>
<dbReference type="GO" id="GO:0005524">
    <property type="term" value="F:ATP binding"/>
    <property type="evidence" value="ECO:0007669"/>
    <property type="project" value="UniProtKB-KW"/>
</dbReference>
<dbReference type="FunFam" id="3.40.50.300:FF:000997">
    <property type="entry name" value="Multidrug resistance-associated protein 1"/>
    <property type="match status" value="1"/>
</dbReference>
<dbReference type="Pfam" id="PF00664">
    <property type="entry name" value="ABC_membrane"/>
    <property type="match status" value="2"/>
</dbReference>
<sequence length="1431" mass="160388">MPEMPDAAEAQASSFISSPNMAKDLSPEIVNYEADPEDGFLDVDLGDGYLPPQSPRIYIRSSAPYIADQGMERYNQALRSLIPVRRKATEKKDTIQVDQAGLLSFVFSSWISKLMYKAHRKGLVSGDIPRGSPLDSCDYNVQRLEMLWQEEIRKFGPSGASLPRAVWRFVKTRVIVDWLIFTISSILGFLTPMIFMRKLLEFSEDSNSNTETGLILAFSLGLCEFLRLIFFTWRFVLSFRTAVRLRVACLALMYKKILRLNSFDENSMGQLLNIFANDSQRIFDMIVFGPMIIGGPMVLITGVAYVLCTLSPWALSGILVFIAFYPVQYFISWLCSKLRRKTVQAADQRINLMNEILTHIKTVKMNAWEGDLKDEIDCIRSKEQGYIQKTSYLSSFGSSLAPTVPIMSSIVSFLSHLGSGNTLSAAQAFSVQAVYSNSIRDVVRSVQMSLTAYHDAIIGLKRIQAFPFVTVMVEQARNFVNITQIALSNYIEADVGLKRMQKCLLVEEIPLRIQRPIDRSQAISIGGASFCRSPSWHPLFSEGQGNKSGKIIKQHLRKSDLETATEEREKLNGNVTCHLQPVLQGINFSVTKGQMVGICGPVGSGKTSLMRAILGQMRLIDGQFAKDGSCAYVSQQAWITNGTLRENILFGEPFVSTRYYTVINSCALNEDLNQFPGGDLTEIGERGINLSGGQKQRIALARALYANRDIYLLDDPLSAVDVNVANHIFENYFKKELREKTVVLVCHQVQYLHHCNEVYFLRDGCIIERGTHEELLKLDKEYASMVKQVKSTTCEASSSTPNTNAVVNNCKEGESKDEKKDTEKRNMGESLLVPEPSNLGSLKIDTYCQYISAGGGYFTTFLVLCVFLANIGSTAFSSWWLATWIKAGGGNYTLLVNDTAVLSSNLGDNPYYEFYQTVYASTIGLIILTCGLRCLVFTKVTLRASSILHNELFKKISRGPMVFFESNPIGRLQNVFSRDMDEVDSRLPGTVENLISNFWILSFAILIVCVVFPWFFVALIPLCIVYYFMSRIFRKAIRDLKRLENTTRSPVFSNLLETAQGLNTIRAFNKEGEYIQRFFQLFDENTTCNYLWNVGMRWLAVRINLLAVLTLSIVAFLVVILHGHVAPAMAGLALSYSWHMSGILQYTTRLFSETEVRFISVERILTYIENVLTEGKPTCSKPLPSWPAQGRISFENVNMNYRNNLPNSLCNVSFNVLPGEKIGIVGRTGSGKSSLTVALFRLVEINSGHIKLDGVDIADINLTVLRDKISIIPQDPVVFSGTIRSNLDRKKNRNDMELWDALEKTKLADKIRSLPLKLDTAVKGGSSGLSDGECQLLCLTRALLKSSKVIVFDEATASIDPETEAAVQSTIWEEFNMSTVLIIAHRLSTITNCDRVLVMDAGKVIEFEEPQKLLENTNSLFFKMMASLKTQ</sequence>
<evidence type="ECO:0000256" key="3">
    <source>
        <dbReference type="ARBA" id="ARBA00022448"/>
    </source>
</evidence>
<evidence type="ECO:0000256" key="11">
    <source>
        <dbReference type="SAM" id="MobiDB-lite"/>
    </source>
</evidence>
<keyword evidence="6" id="KW-0547">Nucleotide-binding</keyword>
<dbReference type="InterPro" id="IPR003439">
    <property type="entry name" value="ABC_transporter-like_ATP-bd"/>
</dbReference>
<feature type="transmembrane region" description="Helical" evidence="12">
    <location>
        <begin position="215"/>
        <end position="236"/>
    </location>
</feature>